<reference evidence="6" key="1">
    <citation type="submission" date="2020-01" db="EMBL/GenBank/DDBJ databases">
        <title>'Steroidobacter agaridevorans' sp. nov., agar-degrading bacteria isolated from rhizosphere soils.</title>
        <authorList>
            <person name="Ikenaga M."/>
            <person name="Kataoka M."/>
            <person name="Murouchi A."/>
            <person name="Katsuragi S."/>
            <person name="Sakai M."/>
        </authorList>
    </citation>
    <scope>NUCLEOTIDE SEQUENCE [LARGE SCALE GENOMIC DNA]</scope>
    <source>
        <strain evidence="6">YU21-B</strain>
    </source>
</reference>
<evidence type="ECO:0000313" key="6">
    <source>
        <dbReference type="Proteomes" id="UP000445000"/>
    </source>
</evidence>
<organism evidence="5 6">
    <name type="scientific">Steroidobacter agaridevorans</name>
    <dbReference type="NCBI Taxonomy" id="2695856"/>
    <lineage>
        <taxon>Bacteria</taxon>
        <taxon>Pseudomonadati</taxon>
        <taxon>Pseudomonadota</taxon>
        <taxon>Gammaproteobacteria</taxon>
        <taxon>Steroidobacterales</taxon>
        <taxon>Steroidobacteraceae</taxon>
        <taxon>Steroidobacter</taxon>
    </lineage>
</organism>
<dbReference type="PROSITE" id="PS50887">
    <property type="entry name" value="GGDEF"/>
    <property type="match status" value="1"/>
</dbReference>
<dbReference type="SMART" id="SM00267">
    <property type="entry name" value="GGDEF"/>
    <property type="match status" value="1"/>
</dbReference>
<dbReference type="EMBL" id="BLJN01000001">
    <property type="protein sequence ID" value="GFE78220.1"/>
    <property type="molecule type" value="Genomic_DNA"/>
</dbReference>
<protein>
    <recommendedName>
        <fullName evidence="1">diguanylate cyclase</fullName>
        <ecNumber evidence="1">2.7.7.65</ecNumber>
    </recommendedName>
</protein>
<gene>
    <name evidence="5" type="ORF">GCM10011487_02200</name>
</gene>
<dbReference type="GO" id="GO:0043709">
    <property type="term" value="P:cell adhesion involved in single-species biofilm formation"/>
    <property type="evidence" value="ECO:0007669"/>
    <property type="project" value="TreeGrafter"/>
</dbReference>
<keyword evidence="3" id="KW-1133">Transmembrane helix</keyword>
<dbReference type="Proteomes" id="UP000445000">
    <property type="component" value="Unassembled WGS sequence"/>
</dbReference>
<dbReference type="GO" id="GO:0005886">
    <property type="term" value="C:plasma membrane"/>
    <property type="evidence" value="ECO:0007669"/>
    <property type="project" value="TreeGrafter"/>
</dbReference>
<dbReference type="AlphaFoldDB" id="A0A829Y4S8"/>
<dbReference type="RefSeq" id="WP_161810147.1">
    <property type="nucleotide sequence ID" value="NZ_BLJN01000001.1"/>
</dbReference>
<feature type="transmembrane region" description="Helical" evidence="3">
    <location>
        <begin position="12"/>
        <end position="34"/>
    </location>
</feature>
<dbReference type="InterPro" id="IPR029787">
    <property type="entry name" value="Nucleotide_cyclase"/>
</dbReference>
<dbReference type="NCBIfam" id="TIGR00254">
    <property type="entry name" value="GGDEF"/>
    <property type="match status" value="1"/>
</dbReference>
<dbReference type="GO" id="GO:1902201">
    <property type="term" value="P:negative regulation of bacterial-type flagellum-dependent cell motility"/>
    <property type="evidence" value="ECO:0007669"/>
    <property type="project" value="TreeGrafter"/>
</dbReference>
<keyword evidence="3" id="KW-0472">Membrane</keyword>
<dbReference type="InterPro" id="IPR000160">
    <property type="entry name" value="GGDEF_dom"/>
</dbReference>
<dbReference type="SUPFAM" id="SSF55073">
    <property type="entry name" value="Nucleotide cyclase"/>
    <property type="match status" value="1"/>
</dbReference>
<evidence type="ECO:0000313" key="5">
    <source>
        <dbReference type="EMBL" id="GFE78220.1"/>
    </source>
</evidence>
<proteinExistence type="predicted"/>
<dbReference type="PANTHER" id="PTHR45138">
    <property type="entry name" value="REGULATORY COMPONENTS OF SENSORY TRANSDUCTION SYSTEM"/>
    <property type="match status" value="1"/>
</dbReference>
<keyword evidence="6" id="KW-1185">Reference proteome</keyword>
<keyword evidence="3" id="KW-0812">Transmembrane</keyword>
<dbReference type="InterPro" id="IPR043128">
    <property type="entry name" value="Rev_trsase/Diguanyl_cyclase"/>
</dbReference>
<dbReference type="CDD" id="cd01949">
    <property type="entry name" value="GGDEF"/>
    <property type="match status" value="1"/>
</dbReference>
<dbReference type="EC" id="2.7.7.65" evidence="1"/>
<name>A0A829Y4S8_9GAMM</name>
<evidence type="ECO:0000256" key="2">
    <source>
        <dbReference type="ARBA" id="ARBA00034247"/>
    </source>
</evidence>
<evidence type="ECO:0000259" key="4">
    <source>
        <dbReference type="PROSITE" id="PS50887"/>
    </source>
</evidence>
<feature type="transmembrane region" description="Helical" evidence="3">
    <location>
        <begin position="204"/>
        <end position="225"/>
    </location>
</feature>
<dbReference type="PANTHER" id="PTHR45138:SF9">
    <property type="entry name" value="DIGUANYLATE CYCLASE DGCM-RELATED"/>
    <property type="match status" value="1"/>
</dbReference>
<dbReference type="GO" id="GO:0052621">
    <property type="term" value="F:diguanylate cyclase activity"/>
    <property type="evidence" value="ECO:0007669"/>
    <property type="project" value="UniProtKB-EC"/>
</dbReference>
<comment type="catalytic activity">
    <reaction evidence="2">
        <text>2 GTP = 3',3'-c-di-GMP + 2 diphosphate</text>
        <dbReference type="Rhea" id="RHEA:24898"/>
        <dbReference type="ChEBI" id="CHEBI:33019"/>
        <dbReference type="ChEBI" id="CHEBI:37565"/>
        <dbReference type="ChEBI" id="CHEBI:58805"/>
        <dbReference type="EC" id="2.7.7.65"/>
    </reaction>
</comment>
<comment type="caution">
    <text evidence="5">The sequence shown here is derived from an EMBL/GenBank/DDBJ whole genome shotgun (WGS) entry which is preliminary data.</text>
</comment>
<dbReference type="SUPFAM" id="SSF103190">
    <property type="entry name" value="Sensory domain-like"/>
    <property type="match status" value="1"/>
</dbReference>
<accession>A0A829Y4S8</accession>
<evidence type="ECO:0000256" key="1">
    <source>
        <dbReference type="ARBA" id="ARBA00012528"/>
    </source>
</evidence>
<dbReference type="Gene3D" id="3.30.70.270">
    <property type="match status" value="1"/>
</dbReference>
<sequence>MFRDFRKISPRIFWLVTLAATAVLLTVVAVPQWLSKNARLQVLRSHVAEIAQIAASVVDGDLHRQLLDPANYTPELYERVVAPLVRFHSADPEIFYVYTMVERGGKSLFVVDTAASSKLKTTRRLRPSAYMEPFESIDVEPDPDYLQRIANGETYVYPSFQRDVYGTFLSGHTPIYDSQGRYSGFVGVDFDIKYYLALESSFRAIFYGSVAGAVLIALLIGYVVARYHYHIQDRIDEQYRISIRDELTQLLNRRGALRFSREALAARVASYAVILVDIDDLKGINDLYGHAAGDEFIVKVADTIRNSVREKDICARMGGDEFLIFATGCDLDAATEIARRILGKVFSHDSNSSRSHFGVSIGICVSPGADASFELLYRQADEALYKAKQAGRNRFVIFDPMVAA</sequence>
<feature type="domain" description="GGDEF" evidence="4">
    <location>
        <begin position="269"/>
        <end position="400"/>
    </location>
</feature>
<dbReference type="InterPro" id="IPR029151">
    <property type="entry name" value="Sensor-like_sf"/>
</dbReference>
<dbReference type="InterPro" id="IPR050469">
    <property type="entry name" value="Diguanylate_Cyclase"/>
</dbReference>
<dbReference type="Pfam" id="PF00990">
    <property type="entry name" value="GGDEF"/>
    <property type="match status" value="1"/>
</dbReference>
<evidence type="ECO:0000256" key="3">
    <source>
        <dbReference type="SAM" id="Phobius"/>
    </source>
</evidence>